<dbReference type="InterPro" id="IPR012338">
    <property type="entry name" value="Beta-lactam/transpept-like"/>
</dbReference>
<dbReference type="Gene3D" id="3.40.710.10">
    <property type="entry name" value="DD-peptidase/beta-lactamase superfamily"/>
    <property type="match status" value="2"/>
</dbReference>
<feature type="chain" id="PRO_5036337912" evidence="3">
    <location>
        <begin position="29"/>
        <end position="482"/>
    </location>
</feature>
<reference evidence="6 7" key="1">
    <citation type="submission" date="2018-08" db="EMBL/GenBank/DDBJ databases">
        <title>A genome reference for cultivated species of the human gut microbiota.</title>
        <authorList>
            <person name="Zou Y."/>
            <person name="Xue W."/>
            <person name="Luo G."/>
        </authorList>
    </citation>
    <scope>NUCLEOTIDE SEQUENCE [LARGE SCALE GENOMIC DNA]</scope>
    <source>
        <strain evidence="5 7">AF25-6</strain>
        <strain evidence="4 6">TF03-6</strain>
    </source>
</reference>
<dbReference type="Proteomes" id="UP000261223">
    <property type="component" value="Unassembled WGS sequence"/>
</dbReference>
<evidence type="ECO:0000313" key="6">
    <source>
        <dbReference type="Proteomes" id="UP000261223"/>
    </source>
</evidence>
<dbReference type="Pfam" id="PF02113">
    <property type="entry name" value="Peptidase_S13"/>
    <property type="match status" value="1"/>
</dbReference>
<dbReference type="AlphaFoldDB" id="A0A3E4UUJ4"/>
<dbReference type="Proteomes" id="UP000284161">
    <property type="component" value="Unassembled WGS sequence"/>
</dbReference>
<accession>A0A3E4UUJ4</accession>
<evidence type="ECO:0000313" key="4">
    <source>
        <dbReference type="EMBL" id="RGM16400.1"/>
    </source>
</evidence>
<keyword evidence="4" id="KW-0121">Carboxypeptidase</keyword>
<dbReference type="EMBL" id="QRUB01000001">
    <property type="protein sequence ID" value="RGR29938.1"/>
    <property type="molecule type" value="Genomic_DNA"/>
</dbReference>
<dbReference type="PRINTS" id="PR00922">
    <property type="entry name" value="DADACBPTASE3"/>
</dbReference>
<dbReference type="GO" id="GO:0006508">
    <property type="term" value="P:proteolysis"/>
    <property type="evidence" value="ECO:0007669"/>
    <property type="project" value="InterPro"/>
</dbReference>
<dbReference type="EMBL" id="QSSV01000001">
    <property type="protein sequence ID" value="RGM16400.1"/>
    <property type="molecule type" value="Genomic_DNA"/>
</dbReference>
<sequence length="482" mass="53331">MIACKKMRKYCLFPIVLILTFIPCVLPAQGISPETNSLSSQLDTLIKYQLPAGSNVSVSAYDLTANKVLYDYQADKLSRPASTMKLLTTITALARPEADEPFRTEVWYKGVIERDTLKGDIYVVGGFDPEFDDEALDSLVGSVARLPFSVVQGRIYGDVSMKDSLYWGSGWLWDDTPHSFQPYLSPLMLDKGVVTVTAFPGAQGDTARLECTPASSYYTLANTTKTRTPSAGRFRVSRNWLENGNELAVSGNVDGRRTGTVNIYSSQDFFMHTFLERLRAKGIHCLSDYSFREFQKDSVSVRMASYSTSVQAVVNRIMKESDNLNAEALLCRLGAQFTGGRHVSAADGLSAVRQLIGKLGYLPDRYNLADGCGLSNYNYISSELLVAFLKFAYSRTDVFQKLYKALPIGGVDGTLKNRMRKGTPSYKNVHAKTGSFTAINCLAGYLKANNGHHIAFAIMNQNVLSGREARKFQDAVCDMLIR</sequence>
<name>A0A3E4UUJ4_BACSE</name>
<evidence type="ECO:0000256" key="2">
    <source>
        <dbReference type="ARBA" id="ARBA00022801"/>
    </source>
</evidence>
<dbReference type="EC" id="3.4.16.4" evidence="4"/>
<dbReference type="PANTHER" id="PTHR30023">
    <property type="entry name" value="D-ALANYL-D-ALANINE CARBOXYPEPTIDASE"/>
    <property type="match status" value="1"/>
</dbReference>
<dbReference type="GO" id="GO:0000270">
    <property type="term" value="P:peptidoglycan metabolic process"/>
    <property type="evidence" value="ECO:0007669"/>
    <property type="project" value="TreeGrafter"/>
</dbReference>
<comment type="similarity">
    <text evidence="1">Belongs to the peptidase S13 family.</text>
</comment>
<proteinExistence type="inferred from homology"/>
<keyword evidence="4" id="KW-0645">Protease</keyword>
<dbReference type="SUPFAM" id="SSF56601">
    <property type="entry name" value="beta-lactamase/transpeptidase-like"/>
    <property type="match status" value="1"/>
</dbReference>
<feature type="signal peptide" evidence="3">
    <location>
        <begin position="1"/>
        <end position="28"/>
    </location>
</feature>
<dbReference type="GO" id="GO:0009002">
    <property type="term" value="F:serine-type D-Ala-D-Ala carboxypeptidase activity"/>
    <property type="evidence" value="ECO:0007669"/>
    <property type="project" value="UniProtKB-EC"/>
</dbReference>
<evidence type="ECO:0000313" key="7">
    <source>
        <dbReference type="Proteomes" id="UP000284161"/>
    </source>
</evidence>
<dbReference type="InterPro" id="IPR000667">
    <property type="entry name" value="Peptidase_S13"/>
</dbReference>
<protein>
    <submittedName>
        <fullName evidence="4">D-alanyl-D-alanine carboxypeptidase/D-alanyl-D-alanine-endopeptidase</fullName>
        <ecNumber evidence="4">3.4.16.4</ecNumber>
    </submittedName>
</protein>
<dbReference type="PANTHER" id="PTHR30023:SF0">
    <property type="entry name" value="PENICILLIN-SENSITIVE CARBOXYPEPTIDASE A"/>
    <property type="match status" value="1"/>
</dbReference>
<keyword evidence="2 4" id="KW-0378">Hydrolase</keyword>
<gene>
    <name evidence="4" type="primary">dacB</name>
    <name evidence="5" type="ORF">DWY58_01430</name>
    <name evidence="4" type="ORF">DXC34_01410</name>
</gene>
<keyword evidence="3" id="KW-0732">Signal</keyword>
<dbReference type="NCBIfam" id="TIGR00666">
    <property type="entry name" value="PBP4"/>
    <property type="match status" value="1"/>
</dbReference>
<comment type="caution">
    <text evidence="4">The sequence shown here is derived from an EMBL/GenBank/DDBJ whole genome shotgun (WGS) entry which is preliminary data.</text>
</comment>
<evidence type="ECO:0000313" key="5">
    <source>
        <dbReference type="EMBL" id="RGR29938.1"/>
    </source>
</evidence>
<evidence type="ECO:0000256" key="3">
    <source>
        <dbReference type="SAM" id="SignalP"/>
    </source>
</evidence>
<dbReference type="Gene3D" id="3.50.80.20">
    <property type="entry name" value="D-Ala-D-Ala carboxypeptidase C, peptidase S13"/>
    <property type="match status" value="1"/>
</dbReference>
<organism evidence="4 6">
    <name type="scientific">Bacteroides stercoris</name>
    <dbReference type="NCBI Taxonomy" id="46506"/>
    <lineage>
        <taxon>Bacteria</taxon>
        <taxon>Pseudomonadati</taxon>
        <taxon>Bacteroidota</taxon>
        <taxon>Bacteroidia</taxon>
        <taxon>Bacteroidales</taxon>
        <taxon>Bacteroidaceae</taxon>
        <taxon>Bacteroides</taxon>
    </lineage>
</organism>
<evidence type="ECO:0000256" key="1">
    <source>
        <dbReference type="ARBA" id="ARBA00006096"/>
    </source>
</evidence>